<accession>A0AAV3Z920</accession>
<dbReference type="EMBL" id="BLXT01002535">
    <property type="protein sequence ID" value="GFN95795.1"/>
    <property type="molecule type" value="Genomic_DNA"/>
</dbReference>
<reference evidence="1 2" key="1">
    <citation type="journal article" date="2021" name="Elife">
        <title>Chloroplast acquisition without the gene transfer in kleptoplastic sea slugs, Plakobranchus ocellatus.</title>
        <authorList>
            <person name="Maeda T."/>
            <person name="Takahashi S."/>
            <person name="Yoshida T."/>
            <person name="Shimamura S."/>
            <person name="Takaki Y."/>
            <person name="Nagai Y."/>
            <person name="Toyoda A."/>
            <person name="Suzuki Y."/>
            <person name="Arimoto A."/>
            <person name="Ishii H."/>
            <person name="Satoh N."/>
            <person name="Nishiyama T."/>
            <person name="Hasebe M."/>
            <person name="Maruyama T."/>
            <person name="Minagawa J."/>
            <person name="Obokata J."/>
            <person name="Shigenobu S."/>
        </authorList>
    </citation>
    <scope>NUCLEOTIDE SEQUENCE [LARGE SCALE GENOMIC DNA]</scope>
</reference>
<name>A0AAV3Z920_9GAST</name>
<evidence type="ECO:0008006" key="3">
    <source>
        <dbReference type="Google" id="ProtNLM"/>
    </source>
</evidence>
<proteinExistence type="predicted"/>
<sequence>MDVPRLCSLCLVQTCAAVYNVVKCGRNLGTDSVQLYQGTGIGSSGSRLVLGFCGVRRTMAPRAVRLRCHSSSLTLESSGLFYNMVQFSFLPTDPQDHTVC</sequence>
<dbReference type="Proteomes" id="UP000735302">
    <property type="component" value="Unassembled WGS sequence"/>
</dbReference>
<keyword evidence="2" id="KW-1185">Reference proteome</keyword>
<gene>
    <name evidence="1" type="ORF">PoB_002230100</name>
</gene>
<protein>
    <recommendedName>
        <fullName evidence="3">Secreted protein</fullName>
    </recommendedName>
</protein>
<comment type="caution">
    <text evidence="1">The sequence shown here is derived from an EMBL/GenBank/DDBJ whole genome shotgun (WGS) entry which is preliminary data.</text>
</comment>
<evidence type="ECO:0000313" key="2">
    <source>
        <dbReference type="Proteomes" id="UP000735302"/>
    </source>
</evidence>
<evidence type="ECO:0000313" key="1">
    <source>
        <dbReference type="EMBL" id="GFN95795.1"/>
    </source>
</evidence>
<organism evidence="1 2">
    <name type="scientific">Plakobranchus ocellatus</name>
    <dbReference type="NCBI Taxonomy" id="259542"/>
    <lineage>
        <taxon>Eukaryota</taxon>
        <taxon>Metazoa</taxon>
        <taxon>Spiralia</taxon>
        <taxon>Lophotrochozoa</taxon>
        <taxon>Mollusca</taxon>
        <taxon>Gastropoda</taxon>
        <taxon>Heterobranchia</taxon>
        <taxon>Euthyneura</taxon>
        <taxon>Panpulmonata</taxon>
        <taxon>Sacoglossa</taxon>
        <taxon>Placobranchoidea</taxon>
        <taxon>Plakobranchidae</taxon>
        <taxon>Plakobranchus</taxon>
    </lineage>
</organism>
<dbReference type="AlphaFoldDB" id="A0AAV3Z920"/>